<dbReference type="InterPro" id="IPR033690">
    <property type="entry name" value="Adenylat_kinase_CS"/>
</dbReference>
<gene>
    <name evidence="5" type="primary">KCY</name>
</gene>
<evidence type="ECO:0000256" key="2">
    <source>
        <dbReference type="ARBA" id="ARBA00022741"/>
    </source>
</evidence>
<keyword evidence="1 4" id="KW-0808">Transferase</keyword>
<evidence type="ECO:0000256" key="4">
    <source>
        <dbReference type="RuleBase" id="RU003330"/>
    </source>
</evidence>
<dbReference type="Pfam" id="PF00406">
    <property type="entry name" value="ADK"/>
    <property type="match status" value="1"/>
</dbReference>
<evidence type="ECO:0000256" key="1">
    <source>
        <dbReference type="ARBA" id="ARBA00022679"/>
    </source>
</evidence>
<dbReference type="EMBL" id="BT076959">
    <property type="protein sequence ID" value="ACO11383.1"/>
    <property type="molecule type" value="mRNA"/>
</dbReference>
<dbReference type="PROSITE" id="PS00113">
    <property type="entry name" value="ADENYLATE_KINASE"/>
    <property type="match status" value="1"/>
</dbReference>
<evidence type="ECO:0000256" key="3">
    <source>
        <dbReference type="ARBA" id="ARBA00022777"/>
    </source>
</evidence>
<accession>C1BQT0</accession>
<dbReference type="GO" id="GO:0006139">
    <property type="term" value="P:nucleobase-containing compound metabolic process"/>
    <property type="evidence" value="ECO:0007669"/>
    <property type="project" value="InterPro"/>
</dbReference>
<organism evidence="5">
    <name type="scientific">Caligus rogercresseyi</name>
    <name type="common">Sea louse</name>
    <dbReference type="NCBI Taxonomy" id="217165"/>
    <lineage>
        <taxon>Eukaryota</taxon>
        <taxon>Metazoa</taxon>
        <taxon>Ecdysozoa</taxon>
        <taxon>Arthropoda</taxon>
        <taxon>Crustacea</taxon>
        <taxon>Multicrustacea</taxon>
        <taxon>Hexanauplia</taxon>
        <taxon>Copepoda</taxon>
        <taxon>Siphonostomatoida</taxon>
        <taxon>Caligidae</taxon>
        <taxon>Caligus</taxon>
    </lineage>
</organism>
<dbReference type="Gene3D" id="3.40.50.300">
    <property type="entry name" value="P-loop containing nucleotide triphosphate hydrolases"/>
    <property type="match status" value="1"/>
</dbReference>
<dbReference type="InterPro" id="IPR000850">
    <property type="entry name" value="Adenylat/UMP-CMP_kin"/>
</dbReference>
<keyword evidence="2" id="KW-0547">Nucleotide-binding</keyword>
<sequence>MQLCLEEESMFSRLLVDLVGRNLKRISVSQRGLLSICENSAFFTKRDLSSLRKLITPLDMSEFDVIFVLGGPGAGKGTQCSKIVEKYGFKHLSAGELLREEMANKDSEYGDIIKHHMVSGSIVPASITCALLKNAMIHSGSPKQFLIDGFPRNQDNVDAWEKSLSPLVNFRFCPILRLR</sequence>
<protein>
    <submittedName>
        <fullName evidence="5">UMP-CMP kinase</fullName>
    </submittedName>
</protein>
<dbReference type="SUPFAM" id="SSF52540">
    <property type="entry name" value="P-loop containing nucleoside triphosphate hydrolases"/>
    <property type="match status" value="1"/>
</dbReference>
<dbReference type="GO" id="GO:0005524">
    <property type="term" value="F:ATP binding"/>
    <property type="evidence" value="ECO:0007669"/>
    <property type="project" value="InterPro"/>
</dbReference>
<dbReference type="CDD" id="cd01428">
    <property type="entry name" value="ADK"/>
    <property type="match status" value="1"/>
</dbReference>
<comment type="similarity">
    <text evidence="4">Belongs to the adenylate kinase family.</text>
</comment>
<proteinExistence type="evidence at transcript level"/>
<dbReference type="InterPro" id="IPR027417">
    <property type="entry name" value="P-loop_NTPase"/>
</dbReference>
<dbReference type="AlphaFoldDB" id="C1BQT0"/>
<dbReference type="PRINTS" id="PR00094">
    <property type="entry name" value="ADENYLTKNASE"/>
</dbReference>
<reference evidence="5" key="1">
    <citation type="submission" date="2009-03" db="EMBL/GenBank/DDBJ databases">
        <title>Caligus rogercresseyi ESTs and full-length cDNAs.</title>
        <authorList>
            <person name="Yasuike M."/>
            <person name="von Schalburg K."/>
            <person name="Cooper G."/>
            <person name="Leong J."/>
            <person name="Jones S.R.M."/>
            <person name="Koop B.F."/>
        </authorList>
    </citation>
    <scope>NUCLEOTIDE SEQUENCE</scope>
    <source>
        <tissue evidence="5">Whole tissue</tissue>
    </source>
</reference>
<dbReference type="PANTHER" id="PTHR23359">
    <property type="entry name" value="NUCLEOTIDE KINASE"/>
    <property type="match status" value="1"/>
</dbReference>
<dbReference type="GO" id="GO:0019205">
    <property type="term" value="F:nucleobase-containing compound kinase activity"/>
    <property type="evidence" value="ECO:0007669"/>
    <property type="project" value="InterPro"/>
</dbReference>
<name>C1BQT0_CALRO</name>
<keyword evidence="3 4" id="KW-0418">Kinase</keyword>
<evidence type="ECO:0000313" key="5">
    <source>
        <dbReference type="EMBL" id="ACO11383.1"/>
    </source>
</evidence>